<gene>
    <name evidence="1" type="ORF">CN311_16005</name>
</gene>
<evidence type="ECO:0000313" key="2">
    <source>
        <dbReference type="Proteomes" id="UP000219182"/>
    </source>
</evidence>
<dbReference type="AlphaFoldDB" id="A0A2A6FDS4"/>
<comment type="caution">
    <text evidence="1">The sequence shown here is derived from an EMBL/GenBank/DDBJ whole genome shotgun (WGS) entry which is preliminary data.</text>
</comment>
<accession>A0A2A6FDS4</accession>
<name>A0A2A6FDS4_9HYPH</name>
<protein>
    <submittedName>
        <fullName evidence="1">Uncharacterized protein</fullName>
    </submittedName>
</protein>
<reference evidence="1 2" key="1">
    <citation type="submission" date="2017-09" db="EMBL/GenBank/DDBJ databases">
        <title>Mesorhizobum sanjuanii sp. nov. isolated from nodules of Lotus tenuis in saline-alkaline lowlands of Flooding Pampa.</title>
        <authorList>
            <person name="Sannazzaro A.I."/>
            <person name="Torres Tejerizo G.A."/>
            <person name="Fontana F."/>
            <person name="Cumpa Velazquez L.M."/>
            <person name="Hansen L."/>
            <person name="Pistorio M."/>
            <person name="Estrella M.J."/>
        </authorList>
    </citation>
    <scope>NUCLEOTIDE SEQUENCE [LARGE SCALE GENOMIC DNA]</scope>
    <source>
        <strain evidence="1 2">BSA136</strain>
    </source>
</reference>
<dbReference type="EMBL" id="NWQG01000096">
    <property type="protein sequence ID" value="PDQ20097.1"/>
    <property type="molecule type" value="Genomic_DNA"/>
</dbReference>
<sequence>MRFERICLVRSAKAEWRNESPRYKIFIAKGQAAMFAAITAAHEVDLPDRNFRTVLCELSIQL</sequence>
<proteinExistence type="predicted"/>
<dbReference type="Proteomes" id="UP000219182">
    <property type="component" value="Unassembled WGS sequence"/>
</dbReference>
<evidence type="ECO:0000313" key="1">
    <source>
        <dbReference type="EMBL" id="PDQ20097.1"/>
    </source>
</evidence>
<keyword evidence="2" id="KW-1185">Reference proteome</keyword>
<organism evidence="1 2">
    <name type="scientific">Mesorhizobium sanjuanii</name>
    <dbReference type="NCBI Taxonomy" id="2037900"/>
    <lineage>
        <taxon>Bacteria</taxon>
        <taxon>Pseudomonadati</taxon>
        <taxon>Pseudomonadota</taxon>
        <taxon>Alphaproteobacteria</taxon>
        <taxon>Hyphomicrobiales</taxon>
        <taxon>Phyllobacteriaceae</taxon>
        <taxon>Mesorhizobium</taxon>
    </lineage>
</organism>